<evidence type="ECO:0000256" key="3">
    <source>
        <dbReference type="ARBA" id="ARBA00022989"/>
    </source>
</evidence>
<name>A0A1M5P6X9_9BRAD</name>
<dbReference type="InterPro" id="IPR023380">
    <property type="entry name" value="DsbB-like_sf"/>
</dbReference>
<dbReference type="Gene3D" id="1.20.1550.10">
    <property type="entry name" value="DsbB-like"/>
    <property type="match status" value="1"/>
</dbReference>
<reference evidence="6 7" key="1">
    <citation type="submission" date="2016-11" db="EMBL/GenBank/DDBJ databases">
        <authorList>
            <person name="Jaros S."/>
            <person name="Januszkiewicz K."/>
            <person name="Wedrychowicz H."/>
        </authorList>
    </citation>
    <scope>NUCLEOTIDE SEQUENCE [LARGE SCALE GENOMIC DNA]</scope>
    <source>
        <strain evidence="6 7">GAS138</strain>
    </source>
</reference>
<dbReference type="GO" id="GO:0006457">
    <property type="term" value="P:protein folding"/>
    <property type="evidence" value="ECO:0007669"/>
    <property type="project" value="InterPro"/>
</dbReference>
<dbReference type="EMBL" id="LT670817">
    <property type="protein sequence ID" value="SHG97564.1"/>
    <property type="molecule type" value="Genomic_DNA"/>
</dbReference>
<evidence type="ECO:0000256" key="4">
    <source>
        <dbReference type="ARBA" id="ARBA00023136"/>
    </source>
</evidence>
<feature type="transmembrane region" description="Helical" evidence="5">
    <location>
        <begin position="43"/>
        <end position="59"/>
    </location>
</feature>
<keyword evidence="4 5" id="KW-0472">Membrane</keyword>
<feature type="transmembrane region" description="Helical" evidence="5">
    <location>
        <begin position="7"/>
        <end position="31"/>
    </location>
</feature>
<gene>
    <name evidence="6" type="ORF">SAMN05443248_3247</name>
</gene>
<evidence type="ECO:0000313" key="6">
    <source>
        <dbReference type="EMBL" id="SHG97564.1"/>
    </source>
</evidence>
<dbReference type="AlphaFoldDB" id="A0A1M5P6X9"/>
<organism evidence="6 7">
    <name type="scientific">Bradyrhizobium erythrophlei</name>
    <dbReference type="NCBI Taxonomy" id="1437360"/>
    <lineage>
        <taxon>Bacteria</taxon>
        <taxon>Pseudomonadati</taxon>
        <taxon>Pseudomonadota</taxon>
        <taxon>Alphaproteobacteria</taxon>
        <taxon>Hyphomicrobiales</taxon>
        <taxon>Nitrobacteraceae</taxon>
        <taxon>Bradyrhizobium</taxon>
    </lineage>
</organism>
<feature type="transmembrane region" description="Helical" evidence="5">
    <location>
        <begin position="105"/>
        <end position="126"/>
    </location>
</feature>
<evidence type="ECO:0000256" key="1">
    <source>
        <dbReference type="ARBA" id="ARBA00004141"/>
    </source>
</evidence>
<dbReference type="OrthoDB" id="3711263at2"/>
<dbReference type="Pfam" id="PF02600">
    <property type="entry name" value="DsbB"/>
    <property type="match status" value="1"/>
</dbReference>
<accession>A0A1M5P6X9</accession>
<evidence type="ECO:0000256" key="2">
    <source>
        <dbReference type="ARBA" id="ARBA00022692"/>
    </source>
</evidence>
<dbReference type="GO" id="GO:0015035">
    <property type="term" value="F:protein-disulfide reductase activity"/>
    <property type="evidence" value="ECO:0007669"/>
    <property type="project" value="InterPro"/>
</dbReference>
<protein>
    <submittedName>
        <fullName evidence="6">Thiol:disulfide interchange protein DsbB</fullName>
    </submittedName>
</protein>
<proteinExistence type="predicted"/>
<feature type="transmembrane region" description="Helical" evidence="5">
    <location>
        <begin position="66"/>
        <end position="85"/>
    </location>
</feature>
<dbReference type="SUPFAM" id="SSF158442">
    <property type="entry name" value="DsbB-like"/>
    <property type="match status" value="1"/>
</dbReference>
<dbReference type="Proteomes" id="UP000189796">
    <property type="component" value="Chromosome I"/>
</dbReference>
<dbReference type="GO" id="GO:0016020">
    <property type="term" value="C:membrane"/>
    <property type="evidence" value="ECO:0007669"/>
    <property type="project" value="UniProtKB-SubCell"/>
</dbReference>
<keyword evidence="3 5" id="KW-1133">Transmembrane helix</keyword>
<sequence>MTRAFAVILNALGLYAIALVLAAAFAVQLLLHELPCPLCLLQRIQFALLAIGPILNVRWGPRPSHYALSLLAAAVGAAFSTRQVLLHIAPGDAGYGTALFGYHYYSWALIGFAAAIFLLAAVLLFDRQFARGSEGLQVAPGAFAHTAVALVIGLTVLNVVSTLLECGFAACAEDPVVYELLNSTK</sequence>
<keyword evidence="2 5" id="KW-0812">Transmembrane</keyword>
<comment type="subcellular location">
    <subcellularLocation>
        <location evidence="1">Membrane</location>
        <topology evidence="1">Multi-pass membrane protein</topology>
    </subcellularLocation>
</comment>
<dbReference type="InterPro" id="IPR003752">
    <property type="entry name" value="DiS_bond_form_DsbB/BdbC"/>
</dbReference>
<feature type="transmembrane region" description="Helical" evidence="5">
    <location>
        <begin position="138"/>
        <end position="160"/>
    </location>
</feature>
<evidence type="ECO:0000313" key="7">
    <source>
        <dbReference type="Proteomes" id="UP000189796"/>
    </source>
</evidence>
<evidence type="ECO:0000256" key="5">
    <source>
        <dbReference type="SAM" id="Phobius"/>
    </source>
</evidence>